<gene>
    <name evidence="12" type="primary">TSPAN1</name>
    <name evidence="12" type="ORF">AV530_007224</name>
</gene>
<comment type="subunit">
    <text evidence="8">Interacts with SLC19A2. Interacts with NTRK1/TRKA.</text>
</comment>
<dbReference type="Gene3D" id="1.10.1450.10">
    <property type="entry name" value="Tetraspanin"/>
    <property type="match status" value="1"/>
</dbReference>
<dbReference type="PROSITE" id="PS00421">
    <property type="entry name" value="TM4_1"/>
    <property type="match status" value="1"/>
</dbReference>
<comment type="function">
    <text evidence="9">Structural component of specialized membrane microdomains known as tetraspanin-enriched microdomains (TERMs), which act as platforms for receptor clustering and signaling. Participates thereby in diverse biological functions such as cell signal transduction, adhesion, migration and protein trafficking. Regulates neuronal differentiation in response to NGF by facilitating NGF-mediated activation of NTRK1/TRKA receptor tyrosine kinase and subsequent downstream signaling pathways. Plays a role in the inhibition of TNFalpha-induced apoptosis. Mechanistically, inhibits the NF-kappa-B signaling pathway by blocking phosphorylation of CHUK. Also promotes the stability of the thiamine transporter 1/SLC19A2 in intestinal epithelial cells leading to an increase of thiamine uptake process.</text>
</comment>
<evidence type="ECO:0000256" key="11">
    <source>
        <dbReference type="RuleBase" id="RU361218"/>
    </source>
</evidence>
<dbReference type="InterPro" id="IPR018503">
    <property type="entry name" value="Tetraspanin_CS"/>
</dbReference>
<evidence type="ECO:0000256" key="9">
    <source>
        <dbReference type="ARBA" id="ARBA00054958"/>
    </source>
</evidence>
<dbReference type="CDD" id="cd03156">
    <property type="entry name" value="uroplakin_I_like_LEL"/>
    <property type="match status" value="1"/>
</dbReference>
<keyword evidence="5 11" id="KW-0472">Membrane</keyword>
<feature type="disulfide bond" evidence="10">
    <location>
        <begin position="187"/>
        <end position="232"/>
    </location>
</feature>
<comment type="subcellular location">
    <subcellularLocation>
        <location evidence="1">Lysosome membrane</location>
        <topology evidence="1">Multi-pass membrane protein</topology>
    </subcellularLocation>
    <subcellularLocation>
        <location evidence="11">Membrane</location>
        <topology evidence="11">Multi-pass membrane protein</topology>
    </subcellularLocation>
</comment>
<feature type="transmembrane region" description="Helical" evidence="11">
    <location>
        <begin position="47"/>
        <end position="70"/>
    </location>
</feature>
<reference evidence="12 13" key="1">
    <citation type="submission" date="2016-02" db="EMBL/GenBank/DDBJ databases">
        <title>Band-tailed pigeon sequencing and assembly.</title>
        <authorList>
            <person name="Soares A.E."/>
            <person name="Novak B.J."/>
            <person name="Rice E.S."/>
            <person name="O'Connell B."/>
            <person name="Chang D."/>
            <person name="Weber S."/>
            <person name="Shapiro B."/>
        </authorList>
    </citation>
    <scope>NUCLEOTIDE SEQUENCE [LARGE SCALE GENOMIC DNA]</scope>
    <source>
        <strain evidence="12">BTP2013</strain>
        <tissue evidence="12">Blood</tissue>
    </source>
</reference>
<dbReference type="Pfam" id="PF00335">
    <property type="entry name" value="Tetraspanin"/>
    <property type="match status" value="1"/>
</dbReference>
<protein>
    <recommendedName>
        <fullName evidence="11">Tetraspanin</fullName>
    </recommendedName>
</protein>
<sequence length="275" mass="29182">MGNAGERPNPRLRQQALGSAVGAGWVGVLGPALHSGAKMGCFTFIKVMMILFNLTIFLGGGTLLGVGIWVSVDGQSFVNIFGALSSSVLQVVNVGYFLIVIGSILLVIGFLGCCGAQKESKCLLIMFFSVVLIIFIAEIAAAVVALVYTGLAETLLRNLVTPLLKEKYGTDTSFTEIWNITMNEIKCCGLTNYTDFTGSPWYEETHGYPPACCGNQSPCNETLAAAKNVTGCFHQILEEIRTNAGVVGGVAAGIGALEVASMAVSMYLYCHLDKK</sequence>
<keyword evidence="10" id="KW-1015">Disulfide bond</keyword>
<keyword evidence="6" id="KW-0325">Glycoprotein</keyword>
<accession>A0A1V4JYJ4</accession>
<dbReference type="PANTHER" id="PTHR19282:SF216">
    <property type="entry name" value="TETRASPANIN-1"/>
    <property type="match status" value="1"/>
</dbReference>
<comment type="similarity">
    <text evidence="2 11">Belongs to the tetraspanin (TM4SF) family.</text>
</comment>
<proteinExistence type="inferred from homology"/>
<dbReference type="FunFam" id="1.10.1450.10:FF:000020">
    <property type="entry name" value="Tetraspanin"/>
    <property type="match status" value="1"/>
</dbReference>
<evidence type="ECO:0000256" key="5">
    <source>
        <dbReference type="ARBA" id="ARBA00023136"/>
    </source>
</evidence>
<comment type="caution">
    <text evidence="12">The sequence shown here is derived from an EMBL/GenBank/DDBJ whole genome shotgun (WGS) entry which is preliminary data.</text>
</comment>
<evidence type="ECO:0000256" key="8">
    <source>
        <dbReference type="ARBA" id="ARBA00046464"/>
    </source>
</evidence>
<dbReference type="SUPFAM" id="SSF48652">
    <property type="entry name" value="Tetraspanin"/>
    <property type="match status" value="1"/>
</dbReference>
<evidence type="ECO:0000313" key="13">
    <source>
        <dbReference type="Proteomes" id="UP000190648"/>
    </source>
</evidence>
<evidence type="ECO:0000256" key="3">
    <source>
        <dbReference type="ARBA" id="ARBA00022692"/>
    </source>
</evidence>
<dbReference type="GO" id="GO:0005765">
    <property type="term" value="C:lysosomal membrane"/>
    <property type="evidence" value="ECO:0007669"/>
    <property type="project" value="UniProtKB-SubCell"/>
</dbReference>
<evidence type="ECO:0000256" key="10">
    <source>
        <dbReference type="PIRSR" id="PIRSR002419-1"/>
    </source>
</evidence>
<dbReference type="PRINTS" id="PR00259">
    <property type="entry name" value="TMFOUR"/>
</dbReference>
<dbReference type="AlphaFoldDB" id="A0A1V4JYJ4"/>
<dbReference type="OrthoDB" id="6134317at2759"/>
<evidence type="ECO:0000256" key="2">
    <source>
        <dbReference type="ARBA" id="ARBA00006840"/>
    </source>
</evidence>
<feature type="transmembrane region" description="Helical" evidence="11">
    <location>
        <begin position="123"/>
        <end position="148"/>
    </location>
</feature>
<dbReference type="PANTHER" id="PTHR19282">
    <property type="entry name" value="TETRASPANIN"/>
    <property type="match status" value="1"/>
</dbReference>
<dbReference type="PIRSF" id="PIRSF002419">
    <property type="entry name" value="Tetraspanin"/>
    <property type="match status" value="1"/>
</dbReference>
<keyword evidence="7" id="KW-0458">Lysosome</keyword>
<feature type="disulfide bond" evidence="10">
    <location>
        <begin position="188"/>
        <end position="213"/>
    </location>
</feature>
<dbReference type="InterPro" id="IPR000301">
    <property type="entry name" value="Tetraspanin_animals"/>
</dbReference>
<dbReference type="GO" id="GO:0005886">
    <property type="term" value="C:plasma membrane"/>
    <property type="evidence" value="ECO:0007669"/>
    <property type="project" value="TreeGrafter"/>
</dbReference>
<feature type="transmembrane region" description="Helical" evidence="11">
    <location>
        <begin position="90"/>
        <end position="111"/>
    </location>
</feature>
<keyword evidence="4 11" id="KW-1133">Transmembrane helix</keyword>
<evidence type="ECO:0000256" key="1">
    <source>
        <dbReference type="ARBA" id="ARBA00004155"/>
    </source>
</evidence>
<dbReference type="InterPro" id="IPR008952">
    <property type="entry name" value="Tetraspanin_EC2_sf"/>
</dbReference>
<feature type="transmembrane region" description="Helical" evidence="11">
    <location>
        <begin position="16"/>
        <end position="35"/>
    </location>
</feature>
<evidence type="ECO:0000256" key="4">
    <source>
        <dbReference type="ARBA" id="ARBA00022989"/>
    </source>
</evidence>
<evidence type="ECO:0000256" key="6">
    <source>
        <dbReference type="ARBA" id="ARBA00023180"/>
    </source>
</evidence>
<keyword evidence="3 11" id="KW-0812">Transmembrane</keyword>
<evidence type="ECO:0000313" key="12">
    <source>
        <dbReference type="EMBL" id="OPJ76727.1"/>
    </source>
</evidence>
<keyword evidence="13" id="KW-1185">Reference proteome</keyword>
<dbReference type="STRING" id="372326.A0A1V4JYJ4"/>
<organism evidence="12 13">
    <name type="scientific">Patagioenas fasciata monilis</name>
    <dbReference type="NCBI Taxonomy" id="372326"/>
    <lineage>
        <taxon>Eukaryota</taxon>
        <taxon>Metazoa</taxon>
        <taxon>Chordata</taxon>
        <taxon>Craniata</taxon>
        <taxon>Vertebrata</taxon>
        <taxon>Euteleostomi</taxon>
        <taxon>Archelosauria</taxon>
        <taxon>Archosauria</taxon>
        <taxon>Dinosauria</taxon>
        <taxon>Saurischia</taxon>
        <taxon>Theropoda</taxon>
        <taxon>Coelurosauria</taxon>
        <taxon>Aves</taxon>
        <taxon>Neognathae</taxon>
        <taxon>Neoaves</taxon>
        <taxon>Columbimorphae</taxon>
        <taxon>Columbiformes</taxon>
        <taxon>Columbidae</taxon>
        <taxon>Patagioenas</taxon>
    </lineage>
</organism>
<evidence type="ECO:0000256" key="7">
    <source>
        <dbReference type="ARBA" id="ARBA00023228"/>
    </source>
</evidence>
<dbReference type="EMBL" id="LSYS01005497">
    <property type="protein sequence ID" value="OPJ76727.1"/>
    <property type="molecule type" value="Genomic_DNA"/>
</dbReference>
<dbReference type="InterPro" id="IPR018499">
    <property type="entry name" value="Tetraspanin/Peripherin"/>
</dbReference>
<name>A0A1V4JYJ4_PATFA</name>
<dbReference type="Proteomes" id="UP000190648">
    <property type="component" value="Unassembled WGS sequence"/>
</dbReference>